<keyword evidence="2" id="KW-1003">Cell membrane</keyword>
<feature type="transmembrane region" description="Helical" evidence="7">
    <location>
        <begin position="387"/>
        <end position="406"/>
    </location>
</feature>
<feature type="transmembrane region" description="Helical" evidence="7">
    <location>
        <begin position="362"/>
        <end position="381"/>
    </location>
</feature>
<dbReference type="Pfam" id="PF07690">
    <property type="entry name" value="MFS_1"/>
    <property type="match status" value="1"/>
</dbReference>
<evidence type="ECO:0000256" key="5">
    <source>
        <dbReference type="ARBA" id="ARBA00023136"/>
    </source>
</evidence>
<feature type="transmembrane region" description="Helical" evidence="7">
    <location>
        <begin position="268"/>
        <end position="289"/>
    </location>
</feature>
<feature type="transmembrane region" description="Helical" evidence="7">
    <location>
        <begin position="54"/>
        <end position="74"/>
    </location>
</feature>
<keyword evidence="3 7" id="KW-0812">Transmembrane</keyword>
<protein>
    <submittedName>
        <fullName evidence="8">MFS transporter</fullName>
    </submittedName>
</protein>
<dbReference type="InterPro" id="IPR036259">
    <property type="entry name" value="MFS_trans_sf"/>
</dbReference>
<evidence type="ECO:0000256" key="3">
    <source>
        <dbReference type="ARBA" id="ARBA00022692"/>
    </source>
</evidence>
<feature type="transmembrane region" description="Helical" evidence="7">
    <location>
        <begin position="233"/>
        <end position="256"/>
    </location>
</feature>
<comment type="subcellular location">
    <subcellularLocation>
        <location evidence="1">Cell membrane</location>
        <topology evidence="1">Multi-pass membrane protein</topology>
    </subcellularLocation>
</comment>
<evidence type="ECO:0000256" key="4">
    <source>
        <dbReference type="ARBA" id="ARBA00022989"/>
    </source>
</evidence>
<evidence type="ECO:0000256" key="6">
    <source>
        <dbReference type="SAM" id="MobiDB-lite"/>
    </source>
</evidence>
<dbReference type="Proteomes" id="UP001592531">
    <property type="component" value="Unassembled WGS sequence"/>
</dbReference>
<dbReference type="SUPFAM" id="SSF103473">
    <property type="entry name" value="MFS general substrate transporter"/>
    <property type="match status" value="1"/>
</dbReference>
<feature type="transmembrane region" description="Helical" evidence="7">
    <location>
        <begin position="320"/>
        <end position="341"/>
    </location>
</feature>
<evidence type="ECO:0000256" key="2">
    <source>
        <dbReference type="ARBA" id="ARBA00022475"/>
    </source>
</evidence>
<keyword evidence="5 7" id="KW-0472">Membrane</keyword>
<keyword evidence="4 7" id="KW-1133">Transmembrane helix</keyword>
<feature type="transmembrane region" description="Helical" evidence="7">
    <location>
        <begin position="21"/>
        <end position="42"/>
    </location>
</feature>
<dbReference type="Gene3D" id="1.20.1250.20">
    <property type="entry name" value="MFS general substrate transporter like domains"/>
    <property type="match status" value="1"/>
</dbReference>
<evidence type="ECO:0000313" key="8">
    <source>
        <dbReference type="EMBL" id="MFC1419535.1"/>
    </source>
</evidence>
<name>A0ABV6W0J8_9ACTN</name>
<feature type="compositionally biased region" description="Low complexity" evidence="6">
    <location>
        <begin position="423"/>
        <end position="434"/>
    </location>
</feature>
<feature type="transmembrane region" description="Helical" evidence="7">
    <location>
        <begin position="147"/>
        <end position="169"/>
    </location>
</feature>
<dbReference type="PANTHER" id="PTHR23513:SF11">
    <property type="entry name" value="STAPHYLOFERRIN A TRANSPORTER"/>
    <property type="match status" value="1"/>
</dbReference>
<evidence type="ECO:0000256" key="7">
    <source>
        <dbReference type="SAM" id="Phobius"/>
    </source>
</evidence>
<dbReference type="RefSeq" id="WP_380538994.1">
    <property type="nucleotide sequence ID" value="NZ_JBHFAB010000019.1"/>
</dbReference>
<feature type="region of interest" description="Disordered" evidence="6">
    <location>
        <begin position="417"/>
        <end position="476"/>
    </location>
</feature>
<evidence type="ECO:0000313" key="9">
    <source>
        <dbReference type="Proteomes" id="UP001592531"/>
    </source>
</evidence>
<reference evidence="8 9" key="1">
    <citation type="submission" date="2024-09" db="EMBL/GenBank/DDBJ databases">
        <authorList>
            <person name="Lee S.D."/>
        </authorList>
    </citation>
    <scope>NUCLEOTIDE SEQUENCE [LARGE SCALE GENOMIC DNA]</scope>
    <source>
        <strain evidence="8 9">N8-3</strain>
    </source>
</reference>
<feature type="transmembrane region" description="Helical" evidence="7">
    <location>
        <begin position="81"/>
        <end position="102"/>
    </location>
</feature>
<feature type="transmembrane region" description="Helical" evidence="7">
    <location>
        <begin position="296"/>
        <end position="314"/>
    </location>
</feature>
<accession>A0ABV6W0J8</accession>
<dbReference type="PANTHER" id="PTHR23513">
    <property type="entry name" value="INTEGRAL MEMBRANE EFFLUX PROTEIN-RELATED"/>
    <property type="match status" value="1"/>
</dbReference>
<gene>
    <name evidence="8" type="ORF">ACEZDE_23295</name>
</gene>
<evidence type="ECO:0000256" key="1">
    <source>
        <dbReference type="ARBA" id="ARBA00004651"/>
    </source>
</evidence>
<organism evidence="8 9">
    <name type="scientific">Streptacidiphilus cavernicola</name>
    <dbReference type="NCBI Taxonomy" id="3342716"/>
    <lineage>
        <taxon>Bacteria</taxon>
        <taxon>Bacillati</taxon>
        <taxon>Actinomycetota</taxon>
        <taxon>Actinomycetes</taxon>
        <taxon>Kitasatosporales</taxon>
        <taxon>Streptomycetaceae</taxon>
        <taxon>Streptacidiphilus</taxon>
    </lineage>
</organism>
<dbReference type="CDD" id="cd06173">
    <property type="entry name" value="MFS_MefA_like"/>
    <property type="match status" value="1"/>
</dbReference>
<keyword evidence="9" id="KW-1185">Reference proteome</keyword>
<comment type="caution">
    <text evidence="8">The sequence shown here is derived from an EMBL/GenBank/DDBJ whole genome shotgun (WGS) entry which is preliminary data.</text>
</comment>
<dbReference type="EMBL" id="JBHFAB010000019">
    <property type="protein sequence ID" value="MFC1419535.1"/>
    <property type="molecule type" value="Genomic_DNA"/>
</dbReference>
<proteinExistence type="predicted"/>
<sequence length="476" mass="48459">MPADHRSALAPLRFPAFRFLAAGRGVNTLGSGVAPIALAFAVQDMTGSVSDLGLVVGSRTLFNVVFLLFGGVIADRFARHLVMVGSGVLSACSQAAVAALVLTHSANIPLLMALSAANGTFSAFALPASSALVPQTVPEDFRQSANALNRMVGNAAQIVGASLGGVLVATVGPGWGLAADSASFLLSAALFLQVRVPKQLLQGPAGAEDATAPARTGLIAELREGWQEFASRTWVWVVVVAFAFINAGLGGSVQVLGPAVADETFGRLWWGAILAAETAGMVVGGLLAMRLRPQRLLLVGVVCVGAEVALPLGLGLHLPAVAVAGAGFIAGVCIEQFGIAWEMSLQQEIPADRLARVYSYDMVGSFVAIPVAQIAIGPLALLLGTRAALYSAAAVIVVGTLAMLSVREVRTLRVRTPRRGPEAADAALTAEPAAGPSLVTMPSPAAEPSPTAEPSPAADPALGQDVAAGPDPAATR</sequence>
<dbReference type="InterPro" id="IPR011701">
    <property type="entry name" value="MFS"/>
</dbReference>